<name>A0A6I6JQ88_9BACT</name>
<dbReference type="EMBL" id="CP046401">
    <property type="protein sequence ID" value="QGY42173.1"/>
    <property type="molecule type" value="Genomic_DNA"/>
</dbReference>
<sequence length="67" mass="7746">MVALPKLRDKNIKLSGVDGYYKDDEKPELFGHYWLNCNPFQIGSNIECLDFIVARNGYLTAYRMNGE</sequence>
<keyword evidence="2" id="KW-1185">Reference proteome</keyword>
<reference evidence="1 2" key="1">
    <citation type="submission" date="2019-11" db="EMBL/GenBank/DDBJ databases">
        <authorList>
            <person name="Zheng R.K."/>
            <person name="Sun C.M."/>
        </authorList>
    </citation>
    <scope>NUCLEOTIDE SEQUENCE [LARGE SCALE GENOMIC DNA]</scope>
    <source>
        <strain evidence="1 2">WC007</strain>
    </source>
</reference>
<dbReference type="Proteomes" id="UP000428260">
    <property type="component" value="Chromosome"/>
</dbReference>
<evidence type="ECO:0000313" key="1">
    <source>
        <dbReference type="EMBL" id="QGY42173.1"/>
    </source>
</evidence>
<organism evidence="1 2">
    <name type="scientific">Maribellus comscasis</name>
    <dbReference type="NCBI Taxonomy" id="2681766"/>
    <lineage>
        <taxon>Bacteria</taxon>
        <taxon>Pseudomonadati</taxon>
        <taxon>Bacteroidota</taxon>
        <taxon>Bacteroidia</taxon>
        <taxon>Marinilabiliales</taxon>
        <taxon>Prolixibacteraceae</taxon>
        <taxon>Maribellus</taxon>
    </lineage>
</organism>
<evidence type="ECO:0000313" key="2">
    <source>
        <dbReference type="Proteomes" id="UP000428260"/>
    </source>
</evidence>
<dbReference type="KEGG" id="mcos:GM418_00435"/>
<protein>
    <submittedName>
        <fullName evidence="1">Uncharacterized protein</fullName>
    </submittedName>
</protein>
<dbReference type="AlphaFoldDB" id="A0A6I6JQ88"/>
<gene>
    <name evidence="1" type="ORF">GM418_00435</name>
</gene>
<dbReference type="RefSeq" id="WP_158862085.1">
    <property type="nucleotide sequence ID" value="NZ_CP046401.1"/>
</dbReference>
<proteinExistence type="predicted"/>
<accession>A0A6I6JQ88</accession>